<protein>
    <submittedName>
        <fullName evidence="1">Uncharacterized protein</fullName>
    </submittedName>
</protein>
<comment type="caution">
    <text evidence="1">The sequence shown here is derived from an EMBL/GenBank/DDBJ whole genome shotgun (WGS) entry which is preliminary data.</text>
</comment>
<name>A0A1N7RS62_9BURK</name>
<dbReference type="AlphaFoldDB" id="A0A1N7RS62"/>
<organism evidence="1 2">
    <name type="scientific">Paraburkholderia piptadeniae</name>
    <dbReference type="NCBI Taxonomy" id="1701573"/>
    <lineage>
        <taxon>Bacteria</taxon>
        <taxon>Pseudomonadati</taxon>
        <taxon>Pseudomonadota</taxon>
        <taxon>Betaproteobacteria</taxon>
        <taxon>Burkholderiales</taxon>
        <taxon>Burkholderiaceae</taxon>
        <taxon>Paraburkholderia</taxon>
    </lineage>
</organism>
<dbReference type="EMBL" id="CYGY02000014">
    <property type="protein sequence ID" value="SIT37906.1"/>
    <property type="molecule type" value="Genomic_DNA"/>
</dbReference>
<reference evidence="1" key="1">
    <citation type="submission" date="2016-12" db="EMBL/GenBank/DDBJ databases">
        <authorList>
            <person name="Moulin L."/>
        </authorList>
    </citation>
    <scope>NUCLEOTIDE SEQUENCE [LARGE SCALE GENOMIC DNA]</scope>
    <source>
        <strain evidence="1">STM 7183</strain>
    </source>
</reference>
<accession>A0A1N7RS62</accession>
<evidence type="ECO:0000313" key="1">
    <source>
        <dbReference type="EMBL" id="SIT37906.1"/>
    </source>
</evidence>
<evidence type="ECO:0000313" key="2">
    <source>
        <dbReference type="Proteomes" id="UP000195569"/>
    </source>
</evidence>
<keyword evidence="2" id="KW-1185">Reference proteome</keyword>
<dbReference type="RefSeq" id="WP_087733404.1">
    <property type="nucleotide sequence ID" value="NZ_CYGY02000014.1"/>
</dbReference>
<dbReference type="Proteomes" id="UP000195569">
    <property type="component" value="Unassembled WGS sequence"/>
</dbReference>
<proteinExistence type="predicted"/>
<gene>
    <name evidence="1" type="ORF">BN2476_140079</name>
</gene>
<sequence>MRWQNYHRYDNASSFEEIKPKLIVAGASAFARQRIFNRATCTVENIDPELSAAIESEKRRPEEHIELIAFMPTDTLRFPLRVISSMATRHVLTDAPKQGFYAAI</sequence>